<feature type="domain" description="Mannitol dehydrogenase N-terminal" evidence="3">
    <location>
        <begin position="38"/>
        <end position="282"/>
    </location>
</feature>
<dbReference type="Gene3D" id="3.40.50.720">
    <property type="entry name" value="NAD(P)-binding Rossmann-like Domain"/>
    <property type="match status" value="1"/>
</dbReference>
<evidence type="ECO:0000313" key="5">
    <source>
        <dbReference type="EMBL" id="MCZ8546834.1"/>
    </source>
</evidence>
<dbReference type="InterPro" id="IPR050988">
    <property type="entry name" value="Mannitol_DH/Oxidoreductase"/>
</dbReference>
<feature type="region of interest" description="Disordered" evidence="2">
    <location>
        <begin position="503"/>
        <end position="525"/>
    </location>
</feature>
<dbReference type="Pfam" id="PF08125">
    <property type="entry name" value="Mannitol_dh_C"/>
    <property type="match status" value="1"/>
</dbReference>
<dbReference type="Proteomes" id="UP001152178">
    <property type="component" value="Unassembled WGS sequence"/>
</dbReference>
<comment type="caution">
    <text evidence="5">The sequence shown here is derived from an EMBL/GenBank/DDBJ whole genome shotgun (WGS) entry which is preliminary data.</text>
</comment>
<dbReference type="SUPFAM" id="SSF51735">
    <property type="entry name" value="NAD(P)-binding Rossmann-fold domains"/>
    <property type="match status" value="1"/>
</dbReference>
<proteinExistence type="predicted"/>
<reference evidence="5" key="1">
    <citation type="submission" date="2022-11" db="EMBL/GenBank/DDBJ databases">
        <authorList>
            <person name="Coimbra C."/>
        </authorList>
    </citation>
    <scope>NUCLEOTIDE SEQUENCE</scope>
    <source>
        <strain evidence="5">Jales19</strain>
    </source>
</reference>
<feature type="compositionally biased region" description="Polar residues" evidence="2">
    <location>
        <begin position="512"/>
        <end position="525"/>
    </location>
</feature>
<dbReference type="InterPro" id="IPR013328">
    <property type="entry name" value="6PGD_dom2"/>
</dbReference>
<keyword evidence="1" id="KW-0560">Oxidoreductase</keyword>
<evidence type="ECO:0000313" key="6">
    <source>
        <dbReference type="Proteomes" id="UP001152178"/>
    </source>
</evidence>
<organism evidence="5 6">
    <name type="scientific">Mesorhizobium qingshengii</name>
    <dbReference type="NCBI Taxonomy" id="1165689"/>
    <lineage>
        <taxon>Bacteria</taxon>
        <taxon>Pseudomonadati</taxon>
        <taxon>Pseudomonadota</taxon>
        <taxon>Alphaproteobacteria</taxon>
        <taxon>Hyphomicrobiales</taxon>
        <taxon>Phyllobacteriaceae</taxon>
        <taxon>Mesorhizobium</taxon>
    </lineage>
</organism>
<dbReference type="InterPro" id="IPR036291">
    <property type="entry name" value="NAD(P)-bd_dom_sf"/>
</dbReference>
<dbReference type="PANTHER" id="PTHR43362">
    <property type="entry name" value="MANNITOL DEHYDROGENASE DSF1-RELATED"/>
    <property type="match status" value="1"/>
</dbReference>
<dbReference type="RefSeq" id="WP_269907177.1">
    <property type="nucleotide sequence ID" value="NZ_JAPFQA010000011.1"/>
</dbReference>
<sequence>MSAASASPETLGPALLGRLPASVQQPAYDRAALAPGMAHVGVGAFHRCHQAEYTDDLLSLRFDRWGVVGINIRPPSLADTLGRQGGLYTRLIRENSRIEARVIGSIVKVVDSQASAVPALDVLSSPDIELVTMTVTEKGYCHIPSSGELDLDHPDIVHDLVSPETPRSVPGILAKALELRRTTHGQPLTLLSCDNIPANGVILANVVQAFAKRRGNGLADWISANAAFPSAMVDRIAPAVTQADLDSVEQRFGYRDAAVVVGEPFRQWVIEQKFAGRMPRWDLVGASFVDDVTPYEHLKMRVLNGAQTTLATLGVLAGLEHTFDAIADPLLADFVRRMLVEETLPTLMPVPGVSPLAYVEQSLGRLRNTAIRHRNHQIATDGSQKIVQRLLNPIRDRLSRGESIALLSVPVAGWMAYLIQASARFGKRWPVSDPCAGKVADIADATGHDAKALAAGILAIDTIFDPGLAANERFRAAVTSALDGLLSNDPMATVRHSLQQGEAARLKPPAQSALSAVNSRQGEAR</sequence>
<evidence type="ECO:0000256" key="2">
    <source>
        <dbReference type="SAM" id="MobiDB-lite"/>
    </source>
</evidence>
<dbReference type="PRINTS" id="PR00084">
    <property type="entry name" value="MTLDHDRGNASE"/>
</dbReference>
<accession>A0ABT4QZM0</accession>
<evidence type="ECO:0000259" key="4">
    <source>
        <dbReference type="Pfam" id="PF08125"/>
    </source>
</evidence>
<dbReference type="Gene3D" id="1.10.1040.10">
    <property type="entry name" value="N-(1-d-carboxylethyl)-l-norvaline Dehydrogenase, domain 2"/>
    <property type="match status" value="1"/>
</dbReference>
<evidence type="ECO:0000256" key="1">
    <source>
        <dbReference type="ARBA" id="ARBA00023002"/>
    </source>
</evidence>
<dbReference type="Pfam" id="PF01232">
    <property type="entry name" value="Mannitol_dh"/>
    <property type="match status" value="1"/>
</dbReference>
<dbReference type="InterPro" id="IPR008927">
    <property type="entry name" value="6-PGluconate_DH-like_C_sf"/>
</dbReference>
<keyword evidence="6" id="KW-1185">Reference proteome</keyword>
<protein>
    <submittedName>
        <fullName evidence="5">Mannitol dehydrogenase family protein</fullName>
    </submittedName>
</protein>
<dbReference type="InterPro" id="IPR013131">
    <property type="entry name" value="Mannitol_DH_N"/>
</dbReference>
<name>A0ABT4QZM0_9HYPH</name>
<evidence type="ECO:0000259" key="3">
    <source>
        <dbReference type="Pfam" id="PF01232"/>
    </source>
</evidence>
<dbReference type="PANTHER" id="PTHR43362:SF1">
    <property type="entry name" value="MANNITOL DEHYDROGENASE 2-RELATED"/>
    <property type="match status" value="1"/>
</dbReference>
<dbReference type="InterPro" id="IPR000669">
    <property type="entry name" value="Mannitol_DH"/>
</dbReference>
<dbReference type="InterPro" id="IPR013118">
    <property type="entry name" value="Mannitol_DH_C"/>
</dbReference>
<dbReference type="SUPFAM" id="SSF48179">
    <property type="entry name" value="6-phosphogluconate dehydrogenase C-terminal domain-like"/>
    <property type="match status" value="1"/>
</dbReference>
<dbReference type="EMBL" id="JAPFQA010000011">
    <property type="protein sequence ID" value="MCZ8546834.1"/>
    <property type="molecule type" value="Genomic_DNA"/>
</dbReference>
<gene>
    <name evidence="5" type="ORF">OOJ09_21815</name>
</gene>
<feature type="domain" description="Mannitol dehydrogenase C-terminal" evidence="4">
    <location>
        <begin position="291"/>
        <end position="484"/>
    </location>
</feature>